<comment type="caution">
    <text evidence="1">The sequence shown here is derived from an EMBL/GenBank/DDBJ whole genome shotgun (WGS) entry which is preliminary data.</text>
</comment>
<sequence length="157" mass="17440">MSGPIRPQLKHITTTFTRVLHAPKTSMSHVELNAIAALHRHSISTPVCRPSLVARGSKSESDINKHVIGARFSSTIFDTTEGTGIHNFLWARFHSVACVNGELQIYGRPPLTMEPVVAATLDQAEGAEDEKAMNQGLLDKYRRELLLYRTYQVATWG</sequence>
<protein>
    <submittedName>
        <fullName evidence="1">Uncharacterized protein</fullName>
    </submittedName>
</protein>
<gene>
    <name evidence="1" type="ORF">M501DRAFT_1016416</name>
</gene>
<dbReference type="EMBL" id="MU006095">
    <property type="protein sequence ID" value="KAF2839337.1"/>
    <property type="molecule type" value="Genomic_DNA"/>
</dbReference>
<dbReference type="AlphaFoldDB" id="A0A9P4VRY9"/>
<evidence type="ECO:0000313" key="2">
    <source>
        <dbReference type="Proteomes" id="UP000799429"/>
    </source>
</evidence>
<reference evidence="1" key="1">
    <citation type="journal article" date="2020" name="Stud. Mycol.">
        <title>101 Dothideomycetes genomes: a test case for predicting lifestyles and emergence of pathogens.</title>
        <authorList>
            <person name="Haridas S."/>
            <person name="Albert R."/>
            <person name="Binder M."/>
            <person name="Bloem J."/>
            <person name="Labutti K."/>
            <person name="Salamov A."/>
            <person name="Andreopoulos B."/>
            <person name="Baker S."/>
            <person name="Barry K."/>
            <person name="Bills G."/>
            <person name="Bluhm B."/>
            <person name="Cannon C."/>
            <person name="Castanera R."/>
            <person name="Culley D."/>
            <person name="Daum C."/>
            <person name="Ezra D."/>
            <person name="Gonzalez J."/>
            <person name="Henrissat B."/>
            <person name="Kuo A."/>
            <person name="Liang C."/>
            <person name="Lipzen A."/>
            <person name="Lutzoni F."/>
            <person name="Magnuson J."/>
            <person name="Mondo S."/>
            <person name="Nolan M."/>
            <person name="Ohm R."/>
            <person name="Pangilinan J."/>
            <person name="Park H.-J."/>
            <person name="Ramirez L."/>
            <person name="Alfaro M."/>
            <person name="Sun H."/>
            <person name="Tritt A."/>
            <person name="Yoshinaga Y."/>
            <person name="Zwiers L.-H."/>
            <person name="Turgeon B."/>
            <person name="Goodwin S."/>
            <person name="Spatafora J."/>
            <person name="Crous P."/>
            <person name="Grigoriev I."/>
        </authorList>
    </citation>
    <scope>NUCLEOTIDE SEQUENCE</scope>
    <source>
        <strain evidence="1">CBS 101060</strain>
    </source>
</reference>
<name>A0A9P4VRY9_9PEZI</name>
<keyword evidence="2" id="KW-1185">Reference proteome</keyword>
<evidence type="ECO:0000313" key="1">
    <source>
        <dbReference type="EMBL" id="KAF2839337.1"/>
    </source>
</evidence>
<proteinExistence type="predicted"/>
<dbReference type="Proteomes" id="UP000799429">
    <property type="component" value="Unassembled WGS sequence"/>
</dbReference>
<organism evidence="1 2">
    <name type="scientific">Patellaria atrata CBS 101060</name>
    <dbReference type="NCBI Taxonomy" id="1346257"/>
    <lineage>
        <taxon>Eukaryota</taxon>
        <taxon>Fungi</taxon>
        <taxon>Dikarya</taxon>
        <taxon>Ascomycota</taxon>
        <taxon>Pezizomycotina</taxon>
        <taxon>Dothideomycetes</taxon>
        <taxon>Dothideomycetes incertae sedis</taxon>
        <taxon>Patellariales</taxon>
        <taxon>Patellariaceae</taxon>
        <taxon>Patellaria</taxon>
    </lineage>
</organism>
<accession>A0A9P4VRY9</accession>